<organism evidence="1">
    <name type="scientific">marine metagenome</name>
    <dbReference type="NCBI Taxonomy" id="408172"/>
    <lineage>
        <taxon>unclassified sequences</taxon>
        <taxon>metagenomes</taxon>
        <taxon>ecological metagenomes</taxon>
    </lineage>
</organism>
<reference evidence="1" key="1">
    <citation type="submission" date="2018-05" db="EMBL/GenBank/DDBJ databases">
        <authorList>
            <person name="Lanie J.A."/>
            <person name="Ng W.-L."/>
            <person name="Kazmierczak K.M."/>
            <person name="Andrzejewski T.M."/>
            <person name="Davidsen T.M."/>
            <person name="Wayne K.J."/>
            <person name="Tettelin H."/>
            <person name="Glass J.I."/>
            <person name="Rusch D."/>
            <person name="Podicherti R."/>
            <person name="Tsui H.-C.T."/>
            <person name="Winkler M.E."/>
        </authorList>
    </citation>
    <scope>NUCLEOTIDE SEQUENCE</scope>
</reference>
<dbReference type="AlphaFoldDB" id="A0A382FY50"/>
<gene>
    <name evidence="1" type="ORF">METZ01_LOCUS220057</name>
</gene>
<feature type="non-terminal residue" evidence="1">
    <location>
        <position position="110"/>
    </location>
</feature>
<accession>A0A382FY50</accession>
<proteinExistence type="predicted"/>
<sequence length="110" mass="13116">MSKTVYIIDLWGRGGELYYHALTKEGYQMTFDNEWEYEDHWEFDDISSDRMKEAGFKDDSEYPYWADGSPEFRSGLHINADTCWFNVYETSLTKAKAERTYVDEESDDFK</sequence>
<name>A0A382FY50_9ZZZZ</name>
<evidence type="ECO:0000313" key="1">
    <source>
        <dbReference type="EMBL" id="SVB67203.1"/>
    </source>
</evidence>
<dbReference type="EMBL" id="UINC01052177">
    <property type="protein sequence ID" value="SVB67203.1"/>
    <property type="molecule type" value="Genomic_DNA"/>
</dbReference>
<protein>
    <submittedName>
        <fullName evidence="1">Uncharacterized protein</fullName>
    </submittedName>
</protein>